<dbReference type="Pfam" id="PF03640">
    <property type="entry name" value="Lipoprotein_15"/>
    <property type="match status" value="2"/>
</dbReference>
<feature type="chain" id="PRO_5031564202" evidence="1">
    <location>
        <begin position="34"/>
        <end position="167"/>
    </location>
</feature>
<dbReference type="RefSeq" id="WP_221493416.1">
    <property type="nucleotide sequence ID" value="NZ_JACHMQ010000001.1"/>
</dbReference>
<organism evidence="2 3">
    <name type="scientific">Actinomadura coerulea</name>
    <dbReference type="NCBI Taxonomy" id="46159"/>
    <lineage>
        <taxon>Bacteria</taxon>
        <taxon>Bacillati</taxon>
        <taxon>Actinomycetota</taxon>
        <taxon>Actinomycetes</taxon>
        <taxon>Streptosporangiales</taxon>
        <taxon>Thermomonosporaceae</taxon>
        <taxon>Actinomadura</taxon>
    </lineage>
</organism>
<proteinExistence type="predicted"/>
<dbReference type="AlphaFoldDB" id="A0A7X0G5N7"/>
<dbReference type="GO" id="GO:0043448">
    <property type="term" value="P:alkane catabolic process"/>
    <property type="evidence" value="ECO:0007669"/>
    <property type="project" value="TreeGrafter"/>
</dbReference>
<dbReference type="InterPro" id="IPR005297">
    <property type="entry name" value="Lipoprotein_repeat"/>
</dbReference>
<sequence>MATERGRPRTARFGGRLLAAAVAAAALAGCATATNSQNPGRMQISTAQAPHLGQILVNKTGRTLYLFVADPPNQSTCSGACASIWPPATTEGAPTTAGSAQRSQVATISRSDGPPQIVYGGHPLYYYQADTGRGDTLGEALTQFGAEWYAVSPQGQQVESGTSAGPP</sequence>
<name>A0A7X0G5N7_9ACTN</name>
<reference evidence="2 3" key="1">
    <citation type="submission" date="2020-08" db="EMBL/GenBank/DDBJ databases">
        <title>Sequencing the genomes of 1000 actinobacteria strains.</title>
        <authorList>
            <person name="Klenk H.-P."/>
        </authorList>
    </citation>
    <scope>NUCLEOTIDE SEQUENCE [LARGE SCALE GENOMIC DNA]</scope>
    <source>
        <strain evidence="2 3">DSM 43675</strain>
    </source>
</reference>
<gene>
    <name evidence="2" type="ORF">BKA00_006864</name>
</gene>
<dbReference type="PANTHER" id="PTHR39335:SF1">
    <property type="entry name" value="BLL4220 PROTEIN"/>
    <property type="match status" value="1"/>
</dbReference>
<evidence type="ECO:0000313" key="3">
    <source>
        <dbReference type="Proteomes" id="UP000546324"/>
    </source>
</evidence>
<comment type="caution">
    <text evidence="2">The sequence shown here is derived from an EMBL/GenBank/DDBJ whole genome shotgun (WGS) entry which is preliminary data.</text>
</comment>
<dbReference type="PROSITE" id="PS51257">
    <property type="entry name" value="PROKAR_LIPOPROTEIN"/>
    <property type="match status" value="1"/>
</dbReference>
<evidence type="ECO:0000313" key="2">
    <source>
        <dbReference type="EMBL" id="MBB6399950.1"/>
    </source>
</evidence>
<protein>
    <submittedName>
        <fullName evidence="2">Putative lipoprotein with Yx(FWY)xxD motif</fullName>
    </submittedName>
</protein>
<keyword evidence="3" id="KW-1185">Reference proteome</keyword>
<dbReference type="Proteomes" id="UP000546324">
    <property type="component" value="Unassembled WGS sequence"/>
</dbReference>
<keyword evidence="2" id="KW-0449">Lipoprotein</keyword>
<dbReference type="PANTHER" id="PTHR39335">
    <property type="entry name" value="BLL4220 PROTEIN"/>
    <property type="match status" value="1"/>
</dbReference>
<dbReference type="EMBL" id="JACHMQ010000001">
    <property type="protein sequence ID" value="MBB6399950.1"/>
    <property type="molecule type" value="Genomic_DNA"/>
</dbReference>
<keyword evidence="1" id="KW-0732">Signal</keyword>
<accession>A0A7X0G5N7</accession>
<feature type="signal peptide" evidence="1">
    <location>
        <begin position="1"/>
        <end position="33"/>
    </location>
</feature>
<evidence type="ECO:0000256" key="1">
    <source>
        <dbReference type="SAM" id="SignalP"/>
    </source>
</evidence>